<reference evidence="2 3" key="1">
    <citation type="submission" date="2015-01" db="EMBL/GenBank/DDBJ databases">
        <title>The Genome Sequence of Exophiala spinifera CBS89968.</title>
        <authorList>
            <consortium name="The Broad Institute Genomics Platform"/>
            <person name="Cuomo C."/>
            <person name="de Hoog S."/>
            <person name="Gorbushina A."/>
            <person name="Stielow B."/>
            <person name="Teixiera M."/>
            <person name="Abouelleil A."/>
            <person name="Chapman S.B."/>
            <person name="Priest M."/>
            <person name="Young S.K."/>
            <person name="Wortman J."/>
            <person name="Nusbaum C."/>
            <person name="Birren B."/>
        </authorList>
    </citation>
    <scope>NUCLEOTIDE SEQUENCE [LARGE SCALE GENOMIC DNA]</scope>
    <source>
        <strain evidence="2 3">CBS 89968</strain>
    </source>
</reference>
<keyword evidence="1" id="KW-0812">Transmembrane</keyword>
<proteinExistence type="predicted"/>
<feature type="transmembrane region" description="Helical" evidence="1">
    <location>
        <begin position="114"/>
        <end position="132"/>
    </location>
</feature>
<organism evidence="2 3">
    <name type="scientific">Exophiala spinifera</name>
    <dbReference type="NCBI Taxonomy" id="91928"/>
    <lineage>
        <taxon>Eukaryota</taxon>
        <taxon>Fungi</taxon>
        <taxon>Dikarya</taxon>
        <taxon>Ascomycota</taxon>
        <taxon>Pezizomycotina</taxon>
        <taxon>Eurotiomycetes</taxon>
        <taxon>Chaetothyriomycetidae</taxon>
        <taxon>Chaetothyriales</taxon>
        <taxon>Herpotrichiellaceae</taxon>
        <taxon>Exophiala</taxon>
    </lineage>
</organism>
<evidence type="ECO:0000256" key="1">
    <source>
        <dbReference type="SAM" id="Phobius"/>
    </source>
</evidence>
<keyword evidence="1" id="KW-1133">Transmembrane helix</keyword>
<dbReference type="GeneID" id="27329148"/>
<dbReference type="RefSeq" id="XP_016241701.1">
    <property type="nucleotide sequence ID" value="XM_016376425.1"/>
</dbReference>
<evidence type="ECO:0000313" key="3">
    <source>
        <dbReference type="Proteomes" id="UP000053328"/>
    </source>
</evidence>
<feature type="transmembrane region" description="Helical" evidence="1">
    <location>
        <begin position="152"/>
        <end position="171"/>
    </location>
</feature>
<dbReference type="EMBL" id="KN847492">
    <property type="protein sequence ID" value="KIW21485.1"/>
    <property type="molecule type" value="Genomic_DNA"/>
</dbReference>
<dbReference type="Proteomes" id="UP000053328">
    <property type="component" value="Unassembled WGS sequence"/>
</dbReference>
<keyword evidence="1" id="KW-0472">Membrane</keyword>
<dbReference type="VEuPathDB" id="FungiDB:PV08_02065"/>
<protein>
    <submittedName>
        <fullName evidence="2">Uncharacterized protein</fullName>
    </submittedName>
</protein>
<evidence type="ECO:0000313" key="2">
    <source>
        <dbReference type="EMBL" id="KIW21485.1"/>
    </source>
</evidence>
<accession>A0A0D2BSU2</accession>
<name>A0A0D2BSU2_9EURO</name>
<keyword evidence="3" id="KW-1185">Reference proteome</keyword>
<dbReference type="AlphaFoldDB" id="A0A0D2BSU2"/>
<dbReference type="OrthoDB" id="4159102at2759"/>
<feature type="transmembrane region" description="Helical" evidence="1">
    <location>
        <begin position="204"/>
        <end position="223"/>
    </location>
</feature>
<gene>
    <name evidence="2" type="ORF">PV08_02065</name>
</gene>
<dbReference type="HOGENOM" id="CLU_1224796_0_0_1"/>
<sequence length="226" mass="24945">MAEQPYDRLSFILWLIWYYPGTIVTTCVLCHVAARAAEDATARKIDHSAVQIRHEIPTEARKPGDASGSDSILLRAQDTDEGALKRLSRVDEQPYLGPGSATQQENHHGSRSKTSSVTLMKIAIFWQGVQILLLERMGRMAARERTLTGDPIFVSVVILALCTTLVLLSAARLQDRWNEARIGKTGAGADLGEEMKKSRPTSRLILAAVLLVSLPWYELLTATHSP</sequence>
<feature type="transmembrane region" description="Helical" evidence="1">
    <location>
        <begin position="12"/>
        <end position="34"/>
    </location>
</feature>